<evidence type="ECO:0000256" key="5">
    <source>
        <dbReference type="ARBA" id="ARBA00022679"/>
    </source>
</evidence>
<keyword evidence="7 14" id="KW-0547">Nucleotide-binding</keyword>
<evidence type="ECO:0000256" key="8">
    <source>
        <dbReference type="ARBA" id="ARBA00022777"/>
    </source>
</evidence>
<dbReference type="GO" id="GO:0046872">
    <property type="term" value="F:metal ion binding"/>
    <property type="evidence" value="ECO:0007669"/>
    <property type="project" value="UniProtKB-KW"/>
</dbReference>
<accession>A0A2N9K6M9</accession>
<dbReference type="GO" id="GO:0006183">
    <property type="term" value="P:GTP biosynthetic process"/>
    <property type="evidence" value="ECO:0007669"/>
    <property type="project" value="InterPro"/>
</dbReference>
<organism evidence="17 18">
    <name type="scientific">Leuconostoc suionicum</name>
    <dbReference type="NCBI Taxonomy" id="1511761"/>
    <lineage>
        <taxon>Bacteria</taxon>
        <taxon>Bacillati</taxon>
        <taxon>Bacillota</taxon>
        <taxon>Bacilli</taxon>
        <taxon>Lactobacillales</taxon>
        <taxon>Lactobacillaceae</taxon>
        <taxon>Leuconostoc</taxon>
    </lineage>
</organism>
<keyword evidence="19" id="KW-1185">Reference proteome</keyword>
<keyword evidence="11" id="KW-0546">Nucleotide metabolism</keyword>
<dbReference type="GO" id="GO:0004550">
    <property type="term" value="F:nucleoside diphosphate kinase activity"/>
    <property type="evidence" value="ECO:0007669"/>
    <property type="project" value="UniProtKB-EC"/>
</dbReference>
<dbReference type="GeneID" id="99674631"/>
<dbReference type="InterPro" id="IPR001564">
    <property type="entry name" value="Nucleoside_diP_kinase"/>
</dbReference>
<dbReference type="PANTHER" id="PTHR11349">
    <property type="entry name" value="NUCLEOSIDE DIPHOSPHATE KINASE"/>
    <property type="match status" value="1"/>
</dbReference>
<evidence type="ECO:0000256" key="13">
    <source>
        <dbReference type="RuleBase" id="RU004011"/>
    </source>
</evidence>
<evidence type="ECO:0000256" key="11">
    <source>
        <dbReference type="ARBA" id="ARBA00023080"/>
    </source>
</evidence>
<evidence type="ECO:0000256" key="14">
    <source>
        <dbReference type="RuleBase" id="RU004013"/>
    </source>
</evidence>
<protein>
    <recommendedName>
        <fullName evidence="4 14">Nucleoside diphosphate kinase</fullName>
        <ecNumber evidence="3 14">2.7.4.6</ecNumber>
    </recommendedName>
</protein>
<evidence type="ECO:0000256" key="7">
    <source>
        <dbReference type="ARBA" id="ARBA00022741"/>
    </source>
</evidence>
<dbReference type="NCBIfam" id="NF001908">
    <property type="entry name" value="PRK00668.1"/>
    <property type="match status" value="1"/>
</dbReference>
<evidence type="ECO:0000256" key="6">
    <source>
        <dbReference type="ARBA" id="ARBA00022723"/>
    </source>
</evidence>
<evidence type="ECO:0000256" key="3">
    <source>
        <dbReference type="ARBA" id="ARBA00012966"/>
    </source>
</evidence>
<comment type="cofactor">
    <cofactor evidence="1">
        <name>Mg(2+)</name>
        <dbReference type="ChEBI" id="CHEBI:18420"/>
    </cofactor>
</comment>
<evidence type="ECO:0000313" key="18">
    <source>
        <dbReference type="Proteomes" id="UP000237923"/>
    </source>
</evidence>
<keyword evidence="8 14" id="KW-0418">Kinase</keyword>
<proteinExistence type="inferred from homology"/>
<comment type="catalytic activity">
    <reaction evidence="14">
        <text>a 2'-deoxyribonucleoside 5'-diphosphate + ATP = a 2'-deoxyribonucleoside 5'-triphosphate + ADP</text>
        <dbReference type="Rhea" id="RHEA:44640"/>
        <dbReference type="ChEBI" id="CHEBI:30616"/>
        <dbReference type="ChEBI" id="CHEBI:61560"/>
        <dbReference type="ChEBI" id="CHEBI:73316"/>
        <dbReference type="ChEBI" id="CHEBI:456216"/>
        <dbReference type="EC" id="2.7.4.6"/>
    </reaction>
</comment>
<dbReference type="GO" id="GO:0005524">
    <property type="term" value="F:ATP binding"/>
    <property type="evidence" value="ECO:0007669"/>
    <property type="project" value="UniProtKB-KW"/>
</dbReference>
<sequence>MVERTFMMIKPDGVSRGKIGEIIQRIEHKGYAIKAMKMVQPTPELLAKHYAEHVGKSFYPSLVQYMTSGPVIAMIGEGTNIVSGWRTIMGTTNPTLAAPGTIRGDLGREWEGEAVMNIVHGSDSVEAAEYEIKLWFA</sequence>
<feature type="binding site" evidence="12">
    <location>
        <position position="92"/>
    </location>
    <ligand>
        <name>ATP</name>
        <dbReference type="ChEBI" id="CHEBI:30616"/>
    </ligand>
</feature>
<name>A0A2N9K6M9_9LACO</name>
<dbReference type="EC" id="2.7.4.6" evidence="3 14"/>
<dbReference type="GO" id="GO:0006228">
    <property type="term" value="P:UTP biosynthetic process"/>
    <property type="evidence" value="ECO:0007669"/>
    <property type="project" value="InterPro"/>
</dbReference>
<keyword evidence="5 14" id="KW-0808">Transferase</keyword>
<keyword evidence="6" id="KW-0479">Metal-binding</keyword>
<feature type="binding site" evidence="12">
    <location>
        <position position="58"/>
    </location>
    <ligand>
        <name>ATP</name>
        <dbReference type="ChEBI" id="CHEBI:30616"/>
    </ligand>
</feature>
<dbReference type="FunFam" id="3.30.70.141:FF:000003">
    <property type="entry name" value="Nucleoside diphosphate kinase"/>
    <property type="match status" value="1"/>
</dbReference>
<dbReference type="EMBL" id="OKQR01000004">
    <property type="protein sequence ID" value="SPD94591.1"/>
    <property type="molecule type" value="Genomic_DNA"/>
</dbReference>
<evidence type="ECO:0000256" key="12">
    <source>
        <dbReference type="PROSITE-ProRule" id="PRU00706"/>
    </source>
</evidence>
<evidence type="ECO:0000313" key="16">
    <source>
        <dbReference type="EMBL" id="SPD94591.1"/>
    </source>
</evidence>
<dbReference type="Proteomes" id="UP000239237">
    <property type="component" value="Unassembled WGS sequence"/>
</dbReference>
<evidence type="ECO:0000313" key="17">
    <source>
        <dbReference type="EMBL" id="SPE06253.1"/>
    </source>
</evidence>
<reference evidence="17 18" key="1">
    <citation type="submission" date="2018-02" db="EMBL/GenBank/DDBJ databases">
        <authorList>
            <person name="Cohen D.B."/>
            <person name="Kent A.D."/>
        </authorList>
    </citation>
    <scope>NUCLEOTIDE SEQUENCE [LARGE SCALE GENOMIC DNA]</scope>
    <source>
        <strain evidence="17 18">CECT 9216</strain>
    </source>
</reference>
<dbReference type="InterPro" id="IPR034907">
    <property type="entry name" value="NDK-like_dom"/>
</dbReference>
<dbReference type="CDD" id="cd04413">
    <property type="entry name" value="NDPk_I"/>
    <property type="match status" value="1"/>
</dbReference>
<dbReference type="PROSITE" id="PS00469">
    <property type="entry name" value="NDPK"/>
    <property type="match status" value="1"/>
</dbReference>
<evidence type="ECO:0000256" key="10">
    <source>
        <dbReference type="ARBA" id="ARBA00022842"/>
    </source>
</evidence>
<feature type="binding site" evidence="12">
    <location>
        <position position="10"/>
    </location>
    <ligand>
        <name>ATP</name>
        <dbReference type="ChEBI" id="CHEBI:30616"/>
    </ligand>
</feature>
<keyword evidence="9 14" id="KW-0067">ATP-binding</keyword>
<evidence type="ECO:0000256" key="1">
    <source>
        <dbReference type="ARBA" id="ARBA00001946"/>
    </source>
</evidence>
<feature type="binding site" evidence="12">
    <location>
        <position position="86"/>
    </location>
    <ligand>
        <name>ATP</name>
        <dbReference type="ChEBI" id="CHEBI:30616"/>
    </ligand>
</feature>
<evidence type="ECO:0000259" key="15">
    <source>
        <dbReference type="SMART" id="SM00562"/>
    </source>
</evidence>
<reference evidence="16 19" key="2">
    <citation type="submission" date="2018-02" db="EMBL/GenBank/DDBJ databases">
        <authorList>
            <person name="Rodrigo-Torres L."/>
            <person name="Arahal R. D."/>
            <person name="Lucena T."/>
        </authorList>
    </citation>
    <scope>NUCLEOTIDE SEQUENCE [LARGE SCALE GENOMIC DNA]</scope>
    <source>
        <strain evidence="16 19">CECT 8486</strain>
    </source>
</reference>
<dbReference type="InterPro" id="IPR023005">
    <property type="entry name" value="Nucleoside_diP_kinase_AS"/>
</dbReference>
<dbReference type="Pfam" id="PF00334">
    <property type="entry name" value="NDK"/>
    <property type="match status" value="1"/>
</dbReference>
<feature type="domain" description="Nucleoside diphosphate kinase-like" evidence="15">
    <location>
        <begin position="2"/>
        <end position="137"/>
    </location>
</feature>
<keyword evidence="10" id="KW-0460">Magnesium</keyword>
<dbReference type="RefSeq" id="WP_002815320.1">
    <property type="nucleotide sequence ID" value="NZ_AP017935.1"/>
</dbReference>
<gene>
    <name evidence="17" type="primary">ndkA</name>
    <name evidence="16" type="ORF">LES8486_01775</name>
    <name evidence="17" type="ORF">LES9216_00140</name>
</gene>
<dbReference type="Proteomes" id="UP000237923">
    <property type="component" value="Unassembled WGS sequence"/>
</dbReference>
<feature type="active site" description="Pros-phosphohistidine intermediate" evidence="12">
    <location>
        <position position="120"/>
    </location>
</feature>
<dbReference type="GO" id="GO:0006241">
    <property type="term" value="P:CTP biosynthetic process"/>
    <property type="evidence" value="ECO:0007669"/>
    <property type="project" value="InterPro"/>
</dbReference>
<dbReference type="SUPFAM" id="SSF54919">
    <property type="entry name" value="Nucleoside diphosphate kinase, NDK"/>
    <property type="match status" value="1"/>
</dbReference>
<comment type="similarity">
    <text evidence="2 12 13">Belongs to the NDK family.</text>
</comment>
<evidence type="ECO:0000256" key="4">
    <source>
        <dbReference type="ARBA" id="ARBA00017632"/>
    </source>
</evidence>
<evidence type="ECO:0000313" key="19">
    <source>
        <dbReference type="Proteomes" id="UP000239237"/>
    </source>
</evidence>
<dbReference type="Gene3D" id="3.30.70.141">
    <property type="entry name" value="Nucleoside diphosphate kinase-like domain"/>
    <property type="match status" value="1"/>
</dbReference>
<dbReference type="PRINTS" id="PR01243">
    <property type="entry name" value="NUCDPKINASE"/>
</dbReference>
<dbReference type="AlphaFoldDB" id="A0A2N9K6M9"/>
<feature type="binding site" evidence="12">
    <location>
        <position position="103"/>
    </location>
    <ligand>
        <name>ATP</name>
        <dbReference type="ChEBI" id="CHEBI:30616"/>
    </ligand>
</feature>
<dbReference type="PROSITE" id="PS51374">
    <property type="entry name" value="NDPK_LIKE"/>
    <property type="match status" value="1"/>
</dbReference>
<dbReference type="InterPro" id="IPR036850">
    <property type="entry name" value="NDK-like_dom_sf"/>
</dbReference>
<dbReference type="KEGG" id="lsu:A6B45_07480"/>
<evidence type="ECO:0000256" key="2">
    <source>
        <dbReference type="ARBA" id="ARBA00008142"/>
    </source>
</evidence>
<evidence type="ECO:0000256" key="9">
    <source>
        <dbReference type="ARBA" id="ARBA00022840"/>
    </source>
</evidence>
<feature type="binding site" evidence="12">
    <location>
        <position position="117"/>
    </location>
    <ligand>
        <name>ATP</name>
        <dbReference type="ChEBI" id="CHEBI:30616"/>
    </ligand>
</feature>
<dbReference type="EMBL" id="OKQU01000001">
    <property type="protein sequence ID" value="SPE06253.1"/>
    <property type="molecule type" value="Genomic_DNA"/>
</dbReference>
<dbReference type="SMART" id="SM00562">
    <property type="entry name" value="NDK"/>
    <property type="match status" value="1"/>
</dbReference>